<dbReference type="Gene3D" id="3.40.50.720">
    <property type="entry name" value="NAD(P)-binding Rossmann-like Domain"/>
    <property type="match status" value="1"/>
</dbReference>
<dbReference type="InterPro" id="IPR016040">
    <property type="entry name" value="NAD(P)-bd_dom"/>
</dbReference>
<dbReference type="Pfam" id="PF13460">
    <property type="entry name" value="NAD_binding_10"/>
    <property type="match status" value="1"/>
</dbReference>
<organism evidence="2 3">
    <name type="scientific">Streptomyces cinerochromogenes</name>
    <dbReference type="NCBI Taxonomy" id="66422"/>
    <lineage>
        <taxon>Bacteria</taxon>
        <taxon>Bacillati</taxon>
        <taxon>Actinomycetota</taxon>
        <taxon>Actinomycetes</taxon>
        <taxon>Kitasatosporales</taxon>
        <taxon>Streptomycetaceae</taxon>
        <taxon>Streptomyces</taxon>
    </lineage>
</organism>
<feature type="domain" description="NAD(P)-binding" evidence="1">
    <location>
        <begin position="6"/>
        <end position="171"/>
    </location>
</feature>
<evidence type="ECO:0000313" key="3">
    <source>
        <dbReference type="Proteomes" id="UP001604267"/>
    </source>
</evidence>
<dbReference type="SUPFAM" id="SSF51735">
    <property type="entry name" value="NAD(P)-binding Rossmann-fold domains"/>
    <property type="match status" value="1"/>
</dbReference>
<name>A0ABW7BBN0_9ACTN</name>
<keyword evidence="3" id="KW-1185">Reference proteome</keyword>
<dbReference type="InterPro" id="IPR051604">
    <property type="entry name" value="Ergot_Alk_Oxidoreductase"/>
</dbReference>
<reference evidence="2 3" key="1">
    <citation type="submission" date="2024-10" db="EMBL/GenBank/DDBJ databases">
        <title>The Natural Products Discovery Center: Release of the First 8490 Sequenced Strains for Exploring Actinobacteria Biosynthetic Diversity.</title>
        <authorList>
            <person name="Kalkreuter E."/>
            <person name="Kautsar S.A."/>
            <person name="Yang D."/>
            <person name="Bader C.D."/>
            <person name="Teijaro C.N."/>
            <person name="Fluegel L."/>
            <person name="Davis C.M."/>
            <person name="Simpson J.R."/>
            <person name="Lauterbach L."/>
            <person name="Steele A.D."/>
            <person name="Gui C."/>
            <person name="Meng S."/>
            <person name="Li G."/>
            <person name="Viehrig K."/>
            <person name="Ye F."/>
            <person name="Su P."/>
            <person name="Kiefer A.F."/>
            <person name="Nichols A."/>
            <person name="Cepeda A.J."/>
            <person name="Yan W."/>
            <person name="Fan B."/>
            <person name="Jiang Y."/>
            <person name="Adhikari A."/>
            <person name="Zheng C.-J."/>
            <person name="Schuster L."/>
            <person name="Cowan T.M."/>
            <person name="Smanski M.J."/>
            <person name="Chevrette M.G."/>
            <person name="De Carvalho L.P.S."/>
            <person name="Shen B."/>
        </authorList>
    </citation>
    <scope>NUCLEOTIDE SEQUENCE [LARGE SCALE GENOMIC DNA]</scope>
    <source>
        <strain evidence="2 3">NPDC048320</strain>
    </source>
</reference>
<dbReference type="InterPro" id="IPR036291">
    <property type="entry name" value="NAD(P)-bd_dom_sf"/>
</dbReference>
<evidence type="ECO:0000259" key="1">
    <source>
        <dbReference type="Pfam" id="PF13460"/>
    </source>
</evidence>
<proteinExistence type="predicted"/>
<sequence>MIVVTGATGNVGRALVDRLLAAGQPVRALTRDPERAGLPERAEVVRFRPDDPAALFAGATELFLYALPDAAPLLDAAREHGVRHVVLLSSAIVQEGADETHPIHVMHATVERQIRESGLAWTFLRPGAFATNALQYAPQIRAGDTVRGVFADGLSAPVHEDDIAAVAERVLLDGGHEGAVHRLTGPAALSNAEQVAAIGEALGRKLTFEETDPAEAGPELFPHVPPQMLERLLQSFAETVGVPPEITGTVEQLTGTPARTFAQWARDHAGDFRA</sequence>
<comment type="caution">
    <text evidence="2">The sequence shown here is derived from an EMBL/GenBank/DDBJ whole genome shotgun (WGS) entry which is preliminary data.</text>
</comment>
<dbReference type="PANTHER" id="PTHR43162:SF1">
    <property type="entry name" value="PRESTALK A DIFFERENTIATION PROTEIN A"/>
    <property type="match status" value="1"/>
</dbReference>
<dbReference type="Gene3D" id="3.90.25.10">
    <property type="entry name" value="UDP-galactose 4-epimerase, domain 1"/>
    <property type="match status" value="1"/>
</dbReference>
<dbReference type="PANTHER" id="PTHR43162">
    <property type="match status" value="1"/>
</dbReference>
<evidence type="ECO:0000313" key="2">
    <source>
        <dbReference type="EMBL" id="MFG3014594.1"/>
    </source>
</evidence>
<dbReference type="RefSeq" id="WP_388313219.1">
    <property type="nucleotide sequence ID" value="NZ_JBIBCC010000001.1"/>
</dbReference>
<gene>
    <name evidence="2" type="ORF">ACGFZB_30065</name>
</gene>
<protein>
    <submittedName>
        <fullName evidence="2">NAD(P)H-binding protein</fullName>
    </submittedName>
</protein>
<dbReference type="EMBL" id="JBICYV010000016">
    <property type="protein sequence ID" value="MFG3014594.1"/>
    <property type="molecule type" value="Genomic_DNA"/>
</dbReference>
<dbReference type="Proteomes" id="UP001604267">
    <property type="component" value="Unassembled WGS sequence"/>
</dbReference>
<accession>A0ABW7BBN0</accession>